<dbReference type="Proteomes" id="UP000274601">
    <property type="component" value="Unassembled WGS sequence"/>
</dbReference>
<comment type="caution">
    <text evidence="3">The sequence shown here is derived from an EMBL/GenBank/DDBJ whole genome shotgun (WGS) entry which is preliminary data.</text>
</comment>
<evidence type="ECO:0000256" key="2">
    <source>
        <dbReference type="ARBA" id="ARBA00023008"/>
    </source>
</evidence>
<dbReference type="InterPro" id="IPR038390">
    <property type="entry name" value="Metal_Tscrpt_repr_sf"/>
</dbReference>
<comment type="similarity">
    <text evidence="1">Belongs to the CsoR family.</text>
</comment>
<dbReference type="CDD" id="cd10148">
    <property type="entry name" value="CsoR-like_DUF156"/>
    <property type="match status" value="1"/>
</dbReference>
<name>A0A495QT83_9ACTN</name>
<dbReference type="GO" id="GO:0003677">
    <property type="term" value="F:DNA binding"/>
    <property type="evidence" value="ECO:0007669"/>
    <property type="project" value="UniProtKB-KW"/>
</dbReference>
<keyword evidence="3" id="KW-0238">DNA-binding</keyword>
<dbReference type="EMBL" id="RBWU01000002">
    <property type="protein sequence ID" value="RKS76732.1"/>
    <property type="molecule type" value="Genomic_DNA"/>
</dbReference>
<dbReference type="Pfam" id="PF02583">
    <property type="entry name" value="Trns_repr_metal"/>
    <property type="match status" value="1"/>
</dbReference>
<reference evidence="3 4" key="1">
    <citation type="submission" date="2018-10" db="EMBL/GenBank/DDBJ databases">
        <title>Genomic Encyclopedia of Archaeal and Bacterial Type Strains, Phase II (KMG-II): from individual species to whole genera.</title>
        <authorList>
            <person name="Goeker M."/>
        </authorList>
    </citation>
    <scope>NUCLEOTIDE SEQUENCE [LARGE SCALE GENOMIC DNA]</scope>
    <source>
        <strain evidence="3 4">DSM 43383</strain>
    </source>
</reference>
<evidence type="ECO:0000256" key="1">
    <source>
        <dbReference type="ARBA" id="ARBA00005428"/>
    </source>
</evidence>
<protein>
    <submittedName>
        <fullName evidence="3">DNA-binding FrmR family transcriptional regulator</fullName>
    </submittedName>
</protein>
<dbReference type="AlphaFoldDB" id="A0A495QT83"/>
<dbReference type="PANTHER" id="PTHR33677">
    <property type="entry name" value="TRANSCRIPTIONAL REPRESSOR FRMR-RELATED"/>
    <property type="match status" value="1"/>
</dbReference>
<keyword evidence="2" id="KW-0186">Copper</keyword>
<dbReference type="Gene3D" id="1.20.58.1000">
    <property type="entry name" value="Metal-sensitive repressor, helix protomer"/>
    <property type="match status" value="1"/>
</dbReference>
<evidence type="ECO:0000313" key="3">
    <source>
        <dbReference type="EMBL" id="RKS76732.1"/>
    </source>
</evidence>
<organism evidence="3 4">
    <name type="scientific">Actinomadura pelletieri DSM 43383</name>
    <dbReference type="NCBI Taxonomy" id="1120940"/>
    <lineage>
        <taxon>Bacteria</taxon>
        <taxon>Bacillati</taxon>
        <taxon>Actinomycetota</taxon>
        <taxon>Actinomycetes</taxon>
        <taxon>Streptosporangiales</taxon>
        <taxon>Thermomonosporaceae</taxon>
        <taxon>Actinomadura</taxon>
    </lineage>
</organism>
<sequence length="93" mass="10101">MQENLEMDATVLADALTRLRRAHGQLGGVISMIENAEDCEQVLIQLAAVSKAIDRAGFKIISTGLRHCQAAAERGEKPPISAERLEKLFLALS</sequence>
<dbReference type="GO" id="GO:0045892">
    <property type="term" value="P:negative regulation of DNA-templated transcription"/>
    <property type="evidence" value="ECO:0007669"/>
    <property type="project" value="UniProtKB-ARBA"/>
</dbReference>
<gene>
    <name evidence="3" type="ORF">BZB76_2090</name>
</gene>
<proteinExistence type="inferred from homology"/>
<dbReference type="PANTHER" id="PTHR33677:SF5">
    <property type="entry name" value="TRANSCRIPTIONAL REPRESSOR FRMR"/>
    <property type="match status" value="1"/>
</dbReference>
<accession>A0A495QT83</accession>
<dbReference type="GO" id="GO:0046872">
    <property type="term" value="F:metal ion binding"/>
    <property type="evidence" value="ECO:0007669"/>
    <property type="project" value="InterPro"/>
</dbReference>
<dbReference type="InterPro" id="IPR003735">
    <property type="entry name" value="Metal_Tscrpt_repr"/>
</dbReference>
<keyword evidence="4" id="KW-1185">Reference proteome</keyword>
<evidence type="ECO:0000313" key="4">
    <source>
        <dbReference type="Proteomes" id="UP000274601"/>
    </source>
</evidence>